<proteinExistence type="predicted"/>
<evidence type="ECO:0000313" key="2">
    <source>
        <dbReference type="Proteomes" id="UP000798662"/>
    </source>
</evidence>
<evidence type="ECO:0000313" key="1">
    <source>
        <dbReference type="EMBL" id="KAK1864244.1"/>
    </source>
</evidence>
<organism evidence="1 2">
    <name type="scientific">Pyropia yezoensis</name>
    <name type="common">Susabi-nori</name>
    <name type="synonym">Porphyra yezoensis</name>
    <dbReference type="NCBI Taxonomy" id="2788"/>
    <lineage>
        <taxon>Eukaryota</taxon>
        <taxon>Rhodophyta</taxon>
        <taxon>Bangiophyceae</taxon>
        <taxon>Bangiales</taxon>
        <taxon>Bangiaceae</taxon>
        <taxon>Pyropia</taxon>
    </lineage>
</organism>
<dbReference type="EMBL" id="CM020619">
    <property type="protein sequence ID" value="KAK1864244.1"/>
    <property type="molecule type" value="Genomic_DNA"/>
</dbReference>
<dbReference type="Proteomes" id="UP000798662">
    <property type="component" value="Chromosome 2"/>
</dbReference>
<comment type="caution">
    <text evidence="1">The sequence shown here is derived from an EMBL/GenBank/DDBJ whole genome shotgun (WGS) entry which is preliminary data.</text>
</comment>
<protein>
    <submittedName>
        <fullName evidence="1">Uncharacterized protein</fullName>
    </submittedName>
</protein>
<gene>
    <name evidence="1" type="ORF">I4F81_006793</name>
</gene>
<sequence>MGTDTPAPGTSPRNTGAGAGGDGGAVADTGGAPGGAAGSRGGRGSADSRAPGGAAGSFGGGRSGVLVDGDPINAMSSTTFFPFVRLRIIELWHDTVHDRGWRHQRRGVSKRLQVAAVSAHLVQTNQWVKRLRVDGKVIDKAAVSRLITKAVTLYNATNSIKAHAMGRSAFYVDKLVKKRITEQGKSWRMSFEDIDKILRLVIDTQPWVGGVQRSSPPFGGVPPNDRPAAASGNYREHRRGMAGEAGSAAGGSTAGSGGGSEEGQEEADEGAGGSAIGSPGPPDPAAGTVGGGKDADGDLSEDHGGSDADSARRAGNVAEDSATTGGSWGERVGGGARGGAFRAQRGPSTGEPRTLVSPRSVTGHHARGASGRTCRAALADAAVESVLPGGADFMRRLGESLADNARRLDEKQKIKRLAAVESERTKRVAVLTAAVEKDPDNETFRDMLRIAMGEPAGRSAPPQ</sequence>
<accession>A0ACC3C1P6</accession>
<reference evidence="1" key="1">
    <citation type="submission" date="2019-11" db="EMBL/GenBank/DDBJ databases">
        <title>Nori genome reveals adaptations in red seaweeds to the harsh intertidal environment.</title>
        <authorList>
            <person name="Wang D."/>
            <person name="Mao Y."/>
        </authorList>
    </citation>
    <scope>NUCLEOTIDE SEQUENCE</scope>
    <source>
        <tissue evidence="1">Gametophyte</tissue>
    </source>
</reference>
<keyword evidence="2" id="KW-1185">Reference proteome</keyword>
<name>A0ACC3C1P6_PYRYE</name>